<proteinExistence type="predicted"/>
<name>A0AB73II17_9BURK</name>
<feature type="domain" description="PRTase-CE" evidence="1">
    <location>
        <begin position="651"/>
        <end position="922"/>
    </location>
</feature>
<evidence type="ECO:0000313" key="3">
    <source>
        <dbReference type="Proteomes" id="UP001229486"/>
    </source>
</evidence>
<dbReference type="InterPro" id="IPR050135">
    <property type="entry name" value="dGTPase-like"/>
</dbReference>
<dbReference type="Gene3D" id="1.10.3210.10">
    <property type="entry name" value="Hypothetical protein af1432"/>
    <property type="match status" value="1"/>
</dbReference>
<dbReference type="Proteomes" id="UP001229486">
    <property type="component" value="Unassembled WGS sequence"/>
</dbReference>
<organism evidence="2 3">
    <name type="scientific">Paraburkholderia caledonica</name>
    <dbReference type="NCBI Taxonomy" id="134536"/>
    <lineage>
        <taxon>Bacteria</taxon>
        <taxon>Pseudomonadati</taxon>
        <taxon>Pseudomonadota</taxon>
        <taxon>Betaproteobacteria</taxon>
        <taxon>Burkholderiales</taxon>
        <taxon>Burkholderiaceae</taxon>
        <taxon>Paraburkholderia</taxon>
    </lineage>
</organism>
<dbReference type="PANTHER" id="PTHR11373:SF4">
    <property type="entry name" value="DEOXYNUCLEOSIDE TRIPHOSPHATE TRIPHOSPHOHYDROLASE SAMHD1"/>
    <property type="match status" value="1"/>
</dbReference>
<evidence type="ECO:0000313" key="2">
    <source>
        <dbReference type="EMBL" id="MDP9649673.1"/>
    </source>
</evidence>
<dbReference type="RefSeq" id="WP_392394951.1">
    <property type="nucleotide sequence ID" value="NZ_JAURTK010000006.1"/>
</dbReference>
<dbReference type="Pfam" id="PF24390">
    <property type="entry name" value="PRTase-CE"/>
    <property type="match status" value="1"/>
</dbReference>
<accession>A0AB73II17</accession>
<dbReference type="GO" id="GO:0008832">
    <property type="term" value="F:dGTPase activity"/>
    <property type="evidence" value="ECO:0007669"/>
    <property type="project" value="TreeGrafter"/>
</dbReference>
<gene>
    <name evidence="2" type="ORF">J2793_005140</name>
</gene>
<dbReference type="AlphaFoldDB" id="A0AB73II17"/>
<evidence type="ECO:0000259" key="1">
    <source>
        <dbReference type="Pfam" id="PF24390"/>
    </source>
</evidence>
<reference evidence="2" key="1">
    <citation type="submission" date="2023-07" db="EMBL/GenBank/DDBJ databases">
        <title>Sorghum-associated microbial communities from plants grown in Nebraska, USA.</title>
        <authorList>
            <person name="Schachtman D."/>
        </authorList>
    </citation>
    <scope>NUCLEOTIDE SEQUENCE</scope>
    <source>
        <strain evidence="2">DS1061</strain>
    </source>
</reference>
<comment type="caution">
    <text evidence="2">The sequence shown here is derived from an EMBL/GenBank/DDBJ whole genome shotgun (WGS) entry which is preliminary data.</text>
</comment>
<dbReference type="InterPro" id="IPR056920">
    <property type="entry name" value="PRTase-CE"/>
</dbReference>
<protein>
    <submittedName>
        <fullName evidence="2">HD superfamily phosphohydrolase</fullName>
    </submittedName>
</protein>
<sequence>MSADLTPAAIQQFAEDFASRHLDPYIATLQQASTHFARKEVNDAIWGTIVLTPIEVALLDSPLLQRLRYIRQLGVVHWVYPSAVHTRFEHTLGMLFHMQQLIAALNTAKKLQRTDESEIEYLFDEKQVQLLRLCALLRDVGQIAFSHVSGSAVEALSEFVTLPREFTDELAYLGRVEDRQLTEILTYYIVQSPAMHRLLSGLFSRDDITQLNFGSDPEQKAKYILEKVSLALVGRKIDERLPLMHELISGPYDVDKLDYLVRDARLAGIPSLLDIPRLVQKLTVCSMLVENLPQHIAGQVNTLQADDTAWLFGVKMSGASVLDELQLARILVFTKIYRHPKVIAIEQMIRAFVEAVSKLVSPHRLLEFLCMQADDAIVNFGRGALAEALGLNMATLSAGKTKLLTSAEAILASIRERRLWVQAFQLPGSFDPDRDGGSPSDKVDQFWENFSHPQKREAFAGRVRAEVHKILKRRGNSNVPDKTALDSMVMISVLSPIAGETQTGRAFLIQKSRPPVQFGQSMRMRGDWAEQYMAEQPRAYIFSAPELADTVYIAVERLIRDTFGVRFPGWLAEASKRGDAALLDYKRSLSPSYWKGAPFDIRPMPSQLSNQAARNSIREFDERRRSFHEPATDGKLDSLSASVPPQKRTIAWLRQFETDAHVQCALVLLDNFRFLQRKDTVDALRGFIDSHPAFRGAWIVAFGNPKDSSSLQAYFSADLGTKEIAHPITLDEFARKHTNQPLIFIDDFIGSGAQASDIIAAWFARADLRKALNEKRDELDAGTREKLTTNRVAFVFVAGWDVGIEAMTEVTKAVGMKATIYRHLGEQHIPFAEERLRSKFSNQQVKSFMDRCRVIGRDLLRSQYHPASLSPADSEKSEERALGYGNRAMLFATSVNVPTQTLTVIWRSGTTDLVEWMPLLRRRTKT</sequence>
<dbReference type="PANTHER" id="PTHR11373">
    <property type="entry name" value="DEOXYNUCLEOSIDE TRIPHOSPHATE TRIPHOSPHOHYDROLASE"/>
    <property type="match status" value="1"/>
</dbReference>
<dbReference type="GO" id="GO:0006203">
    <property type="term" value="P:dGTP catabolic process"/>
    <property type="evidence" value="ECO:0007669"/>
    <property type="project" value="TreeGrafter"/>
</dbReference>
<dbReference type="EMBL" id="JAURTK010000006">
    <property type="protein sequence ID" value="MDP9649673.1"/>
    <property type="molecule type" value="Genomic_DNA"/>
</dbReference>
<dbReference type="SUPFAM" id="SSF109604">
    <property type="entry name" value="HD-domain/PDEase-like"/>
    <property type="match status" value="1"/>
</dbReference>